<comment type="caution">
    <text evidence="2">The sequence shown here is derived from an EMBL/GenBank/DDBJ whole genome shotgun (WGS) entry which is preliminary data.</text>
</comment>
<sequence length="250" mass="27373">MYSRAEEEMESSDSDVQRGVGPKNFRSLLGEMKDTGSCPGSGHFEGQAPIHALTISFPSLKLRKLSPLWTEDSLPYFDGSFDSTIPPTSSGAGEWEVGDPCIFQFGWAWLRSRQPGVKDRELCNACSNTMTGKESIRVSVLRLTYTGRAPTTHFRRSISLALFVLRPQRQDCTMESDTGPIVRHNPKGDHISVPPTAPSLALLENPATPARSDRLPSTVQRDLFSITASSWLDLSSPTTETRIKGSAGGE</sequence>
<gene>
    <name evidence="2" type="ORF">Acr_00g0003210</name>
</gene>
<protein>
    <submittedName>
        <fullName evidence="2">Uncharacterized protein</fullName>
    </submittedName>
</protein>
<name>A0A7J0D760_9ERIC</name>
<dbReference type="Proteomes" id="UP000585474">
    <property type="component" value="Unassembled WGS sequence"/>
</dbReference>
<dbReference type="EMBL" id="BJWL01000048">
    <property type="protein sequence ID" value="GFS28672.1"/>
    <property type="molecule type" value="Genomic_DNA"/>
</dbReference>
<reference evidence="3" key="1">
    <citation type="submission" date="2019-07" db="EMBL/GenBank/DDBJ databases">
        <title>De Novo Assembly of kiwifruit Actinidia rufa.</title>
        <authorList>
            <person name="Sugita-Konishi S."/>
            <person name="Sato K."/>
            <person name="Mori E."/>
            <person name="Abe Y."/>
            <person name="Kisaki G."/>
            <person name="Hamano K."/>
            <person name="Suezawa K."/>
            <person name="Otani M."/>
            <person name="Fukuda T."/>
            <person name="Manabe T."/>
            <person name="Gomi K."/>
            <person name="Tabuchi M."/>
            <person name="Akimitsu K."/>
            <person name="Kataoka I."/>
        </authorList>
    </citation>
    <scope>NUCLEOTIDE SEQUENCE [LARGE SCALE GENOMIC DNA]</scope>
    <source>
        <strain evidence="3">cv. Fuchu</strain>
    </source>
</reference>
<evidence type="ECO:0000313" key="2">
    <source>
        <dbReference type="EMBL" id="GFS28672.1"/>
    </source>
</evidence>
<proteinExistence type="predicted"/>
<keyword evidence="3" id="KW-1185">Reference proteome</keyword>
<feature type="region of interest" description="Disordered" evidence="1">
    <location>
        <begin position="1"/>
        <end position="20"/>
    </location>
</feature>
<evidence type="ECO:0000313" key="3">
    <source>
        <dbReference type="Proteomes" id="UP000585474"/>
    </source>
</evidence>
<dbReference type="AlphaFoldDB" id="A0A7J0D760"/>
<accession>A0A7J0D760</accession>
<organism evidence="2 3">
    <name type="scientific">Actinidia rufa</name>
    <dbReference type="NCBI Taxonomy" id="165716"/>
    <lineage>
        <taxon>Eukaryota</taxon>
        <taxon>Viridiplantae</taxon>
        <taxon>Streptophyta</taxon>
        <taxon>Embryophyta</taxon>
        <taxon>Tracheophyta</taxon>
        <taxon>Spermatophyta</taxon>
        <taxon>Magnoliopsida</taxon>
        <taxon>eudicotyledons</taxon>
        <taxon>Gunneridae</taxon>
        <taxon>Pentapetalae</taxon>
        <taxon>asterids</taxon>
        <taxon>Ericales</taxon>
        <taxon>Actinidiaceae</taxon>
        <taxon>Actinidia</taxon>
    </lineage>
</organism>
<evidence type="ECO:0000256" key="1">
    <source>
        <dbReference type="SAM" id="MobiDB-lite"/>
    </source>
</evidence>